<dbReference type="OrthoDB" id="5541797at2759"/>
<dbReference type="InterPro" id="IPR035979">
    <property type="entry name" value="RBD_domain_sf"/>
</dbReference>
<keyword evidence="4" id="KW-1185">Reference proteome</keyword>
<accession>A0A1Y1ZDC1</accession>
<gene>
    <name evidence="3" type="ORF">K493DRAFT_309881</name>
</gene>
<dbReference type="Gene3D" id="3.30.70.330">
    <property type="match status" value="1"/>
</dbReference>
<feature type="domain" description="RRM" evidence="2">
    <location>
        <begin position="77"/>
        <end position="159"/>
    </location>
</feature>
<dbReference type="GO" id="GO:0003723">
    <property type="term" value="F:RNA binding"/>
    <property type="evidence" value="ECO:0007669"/>
    <property type="project" value="UniProtKB-UniRule"/>
</dbReference>
<dbReference type="AlphaFoldDB" id="A0A1Y1ZDC1"/>
<evidence type="ECO:0000256" key="1">
    <source>
        <dbReference type="PROSITE-ProRule" id="PRU00176"/>
    </source>
</evidence>
<protein>
    <recommendedName>
        <fullName evidence="2">RRM domain-containing protein</fullName>
    </recommendedName>
</protein>
<dbReference type="SUPFAM" id="SSF54928">
    <property type="entry name" value="RNA-binding domain, RBD"/>
    <property type="match status" value="1"/>
</dbReference>
<dbReference type="PROSITE" id="PS50102">
    <property type="entry name" value="RRM"/>
    <property type="match status" value="1"/>
</dbReference>
<evidence type="ECO:0000259" key="2">
    <source>
        <dbReference type="PROSITE" id="PS50102"/>
    </source>
</evidence>
<name>A0A1Y1ZDC1_9FUNG</name>
<dbReference type="EMBL" id="MCFE01000002">
    <property type="protein sequence ID" value="ORY08283.1"/>
    <property type="molecule type" value="Genomic_DNA"/>
</dbReference>
<keyword evidence="1" id="KW-0694">RNA-binding</keyword>
<dbReference type="SMART" id="SM00360">
    <property type="entry name" value="RRM"/>
    <property type="match status" value="1"/>
</dbReference>
<dbReference type="InterPro" id="IPR000504">
    <property type="entry name" value="RRM_dom"/>
</dbReference>
<organism evidence="3 4">
    <name type="scientific">Basidiobolus meristosporus CBS 931.73</name>
    <dbReference type="NCBI Taxonomy" id="1314790"/>
    <lineage>
        <taxon>Eukaryota</taxon>
        <taxon>Fungi</taxon>
        <taxon>Fungi incertae sedis</taxon>
        <taxon>Zoopagomycota</taxon>
        <taxon>Entomophthoromycotina</taxon>
        <taxon>Basidiobolomycetes</taxon>
        <taxon>Basidiobolales</taxon>
        <taxon>Basidiobolaceae</taxon>
        <taxon>Basidiobolus</taxon>
    </lineage>
</organism>
<dbReference type="InParanoid" id="A0A1Y1ZDC1"/>
<sequence length="258" mass="28837">MQAIRAITRLSTKSTLARPGAQVMLVRGFRSSLFNRESEPMAPAQVKKDWSKPEDKLEINISPEEFRKANVRGTPSNILAIKNLPLYTTQADIMNFITSVQHVDAESVKTMIFYRSSAGVLNGTCFVEFAKGSDAQVVAMANKKRMLDGRNITVEFTDKLPYRSRFIGSASGRAVVFSGLPVLFPVPEVKELLRGFKIAVDSTERPIESVPVPRNGLSGMIFVKMINEAEAHRVVRKFHNTSFKYNNTNYTIKAQVAY</sequence>
<proteinExistence type="predicted"/>
<dbReference type="CDD" id="cd00590">
    <property type="entry name" value="RRM_SF"/>
    <property type="match status" value="1"/>
</dbReference>
<dbReference type="InterPro" id="IPR012677">
    <property type="entry name" value="Nucleotide-bd_a/b_plait_sf"/>
</dbReference>
<evidence type="ECO:0000313" key="4">
    <source>
        <dbReference type="Proteomes" id="UP000193498"/>
    </source>
</evidence>
<reference evidence="3 4" key="1">
    <citation type="submission" date="2016-07" db="EMBL/GenBank/DDBJ databases">
        <title>Pervasive Adenine N6-methylation of Active Genes in Fungi.</title>
        <authorList>
            <consortium name="DOE Joint Genome Institute"/>
            <person name="Mondo S.J."/>
            <person name="Dannebaum R.O."/>
            <person name="Kuo R.C."/>
            <person name="Labutti K."/>
            <person name="Haridas S."/>
            <person name="Kuo A."/>
            <person name="Salamov A."/>
            <person name="Ahrendt S.R."/>
            <person name="Lipzen A."/>
            <person name="Sullivan W."/>
            <person name="Andreopoulos W.B."/>
            <person name="Clum A."/>
            <person name="Lindquist E."/>
            <person name="Daum C."/>
            <person name="Ramamoorthy G.K."/>
            <person name="Gryganskyi A."/>
            <person name="Culley D."/>
            <person name="Magnuson J.K."/>
            <person name="James T.Y."/>
            <person name="O'Malley M.A."/>
            <person name="Stajich J.E."/>
            <person name="Spatafora J.W."/>
            <person name="Visel A."/>
            <person name="Grigoriev I.V."/>
        </authorList>
    </citation>
    <scope>NUCLEOTIDE SEQUENCE [LARGE SCALE GENOMIC DNA]</scope>
    <source>
        <strain evidence="3 4">CBS 931.73</strain>
    </source>
</reference>
<dbReference type="Proteomes" id="UP000193498">
    <property type="component" value="Unassembled WGS sequence"/>
</dbReference>
<evidence type="ECO:0000313" key="3">
    <source>
        <dbReference type="EMBL" id="ORY08283.1"/>
    </source>
</evidence>
<comment type="caution">
    <text evidence="3">The sequence shown here is derived from an EMBL/GenBank/DDBJ whole genome shotgun (WGS) entry which is preliminary data.</text>
</comment>